<evidence type="ECO:0000256" key="11">
    <source>
        <dbReference type="ARBA" id="ARBA00030777"/>
    </source>
</evidence>
<evidence type="ECO:0000256" key="3">
    <source>
        <dbReference type="ARBA" id="ARBA00013672"/>
    </source>
</evidence>
<dbReference type="Ensembl" id="ENSELUT00000109538.1">
    <property type="protein sequence ID" value="ENSELUP00000094060.1"/>
    <property type="gene ID" value="ENSELUG00000037572.1"/>
</dbReference>
<dbReference type="GO" id="GO:0008017">
    <property type="term" value="F:microtubule binding"/>
    <property type="evidence" value="ECO:0007669"/>
    <property type="project" value="TreeGrafter"/>
</dbReference>
<sequence>MAESNSSVRISGFVLGSLMFQHFNSDSDVEGLILGESKAEERSNITDSQIENIQFEHTINIQKHISCRKLNSFYNRIGEVNQDEIRHILSNYKEENVIGWYKQRRNTDQQMTFREQVVHENLKKALSNHELIFLLLTPSEVTSSGSTHKLEYAVYRSCGSQYRSVPVLVSNLGLLEQQDYWRLSASCLSVNYNRAVRKHSSRFFSSDGSLQEVDEINDMNNSLQGELKMACNEVEESERLVEKLLADVSALRRTVSERKEEQRKHIKVGDSTPSQPQENVLLCEAIKTLFPGEALLQTKALTFQGFPMPEFCCSTDHDIDITTTLPLILTHRLPKARKARLRGGRASWRKRPLCESSEAPKRRKCPLEETEGSSLSASGSETEEDLITANQNGNHVDVTNSPVF</sequence>
<keyword evidence="8" id="KW-0234">DNA repair</keyword>
<evidence type="ECO:0000256" key="2">
    <source>
        <dbReference type="ARBA" id="ARBA00007890"/>
    </source>
</evidence>
<dbReference type="AlphaFoldDB" id="A0AAY5L0I0"/>
<dbReference type="CDD" id="cd23523">
    <property type="entry name" value="Abraxas_1"/>
    <property type="match status" value="1"/>
</dbReference>
<accession>A0AAY5L0I0</accession>
<evidence type="ECO:0000256" key="1">
    <source>
        <dbReference type="ARBA" id="ARBA00004123"/>
    </source>
</evidence>
<dbReference type="GO" id="GO:0008608">
    <property type="term" value="P:attachment of spindle microtubules to kinetochore"/>
    <property type="evidence" value="ECO:0007669"/>
    <property type="project" value="TreeGrafter"/>
</dbReference>
<organism evidence="15 16">
    <name type="scientific">Esox lucius</name>
    <name type="common">Northern pike</name>
    <dbReference type="NCBI Taxonomy" id="8010"/>
    <lineage>
        <taxon>Eukaryota</taxon>
        <taxon>Metazoa</taxon>
        <taxon>Chordata</taxon>
        <taxon>Craniata</taxon>
        <taxon>Vertebrata</taxon>
        <taxon>Euteleostomi</taxon>
        <taxon>Actinopterygii</taxon>
        <taxon>Neopterygii</taxon>
        <taxon>Teleostei</taxon>
        <taxon>Protacanthopterygii</taxon>
        <taxon>Esociformes</taxon>
        <taxon>Esocidae</taxon>
        <taxon>Esox</taxon>
    </lineage>
</organism>
<evidence type="ECO:0000256" key="7">
    <source>
        <dbReference type="ARBA" id="ARBA00023054"/>
    </source>
</evidence>
<keyword evidence="5" id="KW-0227">DNA damage</keyword>
<dbReference type="InterPro" id="IPR023238">
    <property type="entry name" value="FAM175"/>
</dbReference>
<gene>
    <name evidence="15" type="primary">ABRAXAS1</name>
</gene>
<protein>
    <recommendedName>
        <fullName evidence="3">BRCA1-A complex subunit Abraxas 1</fullName>
    </recommendedName>
    <alternativeName>
        <fullName evidence="11">Coiled-coil domain-containing protein 98</fullName>
    </alternativeName>
    <alternativeName>
        <fullName evidence="10">Protein FAM175A</fullName>
    </alternativeName>
</protein>
<dbReference type="CTD" id="84142"/>
<dbReference type="PRINTS" id="PR02052">
    <property type="entry name" value="ABRAXAS"/>
</dbReference>
<dbReference type="PROSITE" id="PS50249">
    <property type="entry name" value="MPN"/>
    <property type="match status" value="1"/>
</dbReference>
<evidence type="ECO:0000259" key="14">
    <source>
        <dbReference type="PROSITE" id="PS50249"/>
    </source>
</evidence>
<dbReference type="InterPro" id="IPR037518">
    <property type="entry name" value="MPN"/>
</dbReference>
<keyword evidence="4" id="KW-0597">Phosphoprotein</keyword>
<dbReference type="PANTHER" id="PTHR31728:SF2">
    <property type="entry name" value="BRCA1-A COMPLEX SUBUNIT ABRAXAS 1"/>
    <property type="match status" value="1"/>
</dbReference>
<evidence type="ECO:0000256" key="13">
    <source>
        <dbReference type="SAM" id="MobiDB-lite"/>
    </source>
</evidence>
<feature type="coiled-coil region" evidence="12">
    <location>
        <begin position="213"/>
        <end position="261"/>
    </location>
</feature>
<name>A0AAY5L0I0_ESOLU</name>
<evidence type="ECO:0000256" key="9">
    <source>
        <dbReference type="ARBA" id="ARBA00023242"/>
    </source>
</evidence>
<dbReference type="Proteomes" id="UP000265140">
    <property type="component" value="Chromosome 14"/>
</dbReference>
<dbReference type="RefSeq" id="XP_010875569.1">
    <property type="nucleotide sequence ID" value="XM_010877267.5"/>
</dbReference>
<keyword evidence="6" id="KW-0156">Chromatin regulator</keyword>
<dbReference type="InterPro" id="IPR023239">
    <property type="entry name" value="BRISC_Abraxas1"/>
</dbReference>
<feature type="region of interest" description="Disordered" evidence="13">
    <location>
        <begin position="359"/>
        <end position="404"/>
    </location>
</feature>
<dbReference type="GO" id="GO:0006325">
    <property type="term" value="P:chromatin organization"/>
    <property type="evidence" value="ECO:0007669"/>
    <property type="project" value="UniProtKB-KW"/>
</dbReference>
<reference evidence="15" key="2">
    <citation type="submission" date="2025-08" db="UniProtKB">
        <authorList>
            <consortium name="Ensembl"/>
        </authorList>
    </citation>
    <scope>IDENTIFICATION</scope>
</reference>
<keyword evidence="9" id="KW-0539">Nucleus</keyword>
<reference evidence="15" key="3">
    <citation type="submission" date="2025-09" db="UniProtKB">
        <authorList>
            <consortium name="Ensembl"/>
        </authorList>
    </citation>
    <scope>IDENTIFICATION</scope>
</reference>
<dbReference type="GeneID" id="105014722"/>
<evidence type="ECO:0000256" key="12">
    <source>
        <dbReference type="SAM" id="Coils"/>
    </source>
</evidence>
<dbReference type="GO" id="GO:0006281">
    <property type="term" value="P:DNA repair"/>
    <property type="evidence" value="ECO:0007669"/>
    <property type="project" value="UniProtKB-KW"/>
</dbReference>
<keyword evidence="7 12" id="KW-0175">Coiled coil</keyword>
<dbReference type="KEGG" id="els:105014722"/>
<evidence type="ECO:0000313" key="15">
    <source>
        <dbReference type="Ensembl" id="ENSELUP00000094060.1"/>
    </source>
</evidence>
<dbReference type="Pfam" id="PF21125">
    <property type="entry name" value="MPN_2A_DUB_like"/>
    <property type="match status" value="1"/>
</dbReference>
<dbReference type="PANTHER" id="PTHR31728">
    <property type="entry name" value="ABRAXAS FAMILY MEMBER"/>
    <property type="match status" value="1"/>
</dbReference>
<dbReference type="PRINTS" id="PR02051">
    <property type="entry name" value="PROTEINF175"/>
</dbReference>
<reference evidence="15 16" key="1">
    <citation type="submission" date="2020-02" db="EMBL/GenBank/DDBJ databases">
        <title>Esox lucius (northern pike) genome, fEsoLuc1, primary haplotype.</title>
        <authorList>
            <person name="Myers G."/>
            <person name="Karagic N."/>
            <person name="Meyer A."/>
            <person name="Pippel M."/>
            <person name="Reichard M."/>
            <person name="Winkler S."/>
            <person name="Tracey A."/>
            <person name="Sims Y."/>
            <person name="Howe K."/>
            <person name="Rhie A."/>
            <person name="Formenti G."/>
            <person name="Durbin R."/>
            <person name="Fedrigo O."/>
            <person name="Jarvis E.D."/>
        </authorList>
    </citation>
    <scope>NUCLEOTIDE SEQUENCE [LARGE SCALE GENOMIC DNA]</scope>
</reference>
<evidence type="ECO:0000256" key="4">
    <source>
        <dbReference type="ARBA" id="ARBA00022553"/>
    </source>
</evidence>
<feature type="compositionally biased region" description="Polar residues" evidence="13">
    <location>
        <begin position="388"/>
        <end position="404"/>
    </location>
</feature>
<dbReference type="GO" id="GO:0070536">
    <property type="term" value="P:protein K63-linked deubiquitination"/>
    <property type="evidence" value="ECO:0007669"/>
    <property type="project" value="TreeGrafter"/>
</dbReference>
<dbReference type="GeneTree" id="ENSGT00530000063424"/>
<evidence type="ECO:0000256" key="10">
    <source>
        <dbReference type="ARBA" id="ARBA00030629"/>
    </source>
</evidence>
<proteinExistence type="inferred from homology"/>
<comment type="similarity">
    <text evidence="2">Belongs to the FAM175 family. Abraxas subfamily.</text>
</comment>
<dbReference type="GO" id="GO:0090307">
    <property type="term" value="P:mitotic spindle assembly"/>
    <property type="evidence" value="ECO:0007669"/>
    <property type="project" value="TreeGrafter"/>
</dbReference>
<evidence type="ECO:0000256" key="8">
    <source>
        <dbReference type="ARBA" id="ARBA00023204"/>
    </source>
</evidence>
<dbReference type="GO" id="GO:0005634">
    <property type="term" value="C:nucleus"/>
    <property type="evidence" value="ECO:0007669"/>
    <property type="project" value="UniProtKB-SubCell"/>
</dbReference>
<evidence type="ECO:0000256" key="6">
    <source>
        <dbReference type="ARBA" id="ARBA00022853"/>
    </source>
</evidence>
<evidence type="ECO:0000256" key="5">
    <source>
        <dbReference type="ARBA" id="ARBA00022763"/>
    </source>
</evidence>
<dbReference type="GO" id="GO:0031593">
    <property type="term" value="F:polyubiquitin modification-dependent protein binding"/>
    <property type="evidence" value="ECO:0007669"/>
    <property type="project" value="TreeGrafter"/>
</dbReference>
<comment type="subcellular location">
    <subcellularLocation>
        <location evidence="1">Nucleus</location>
    </subcellularLocation>
</comment>
<keyword evidence="16" id="KW-1185">Reference proteome</keyword>
<evidence type="ECO:0000313" key="16">
    <source>
        <dbReference type="Proteomes" id="UP000265140"/>
    </source>
</evidence>
<feature type="domain" description="MPN" evidence="14">
    <location>
        <begin position="8"/>
        <end position="161"/>
    </location>
</feature>